<organism evidence="1 2">
    <name type="scientific">Clonostachys rosea f. rosea IK726</name>
    <dbReference type="NCBI Taxonomy" id="1349383"/>
    <lineage>
        <taxon>Eukaryota</taxon>
        <taxon>Fungi</taxon>
        <taxon>Dikarya</taxon>
        <taxon>Ascomycota</taxon>
        <taxon>Pezizomycotina</taxon>
        <taxon>Sordariomycetes</taxon>
        <taxon>Hypocreomycetidae</taxon>
        <taxon>Hypocreales</taxon>
        <taxon>Bionectriaceae</taxon>
        <taxon>Clonostachys</taxon>
    </lineage>
</organism>
<sequence length="173" mass="18864">MNWHPAGVRTPTSSSSSDIAPNAWFFEVLLSTGERRSHSELSPLAARNSASGGGGQRPDGEEAAVERESKMVQLHAAQTRDAFNLHSKVFTCGSFDDGGQEQQNAWLERTRWESHLEGLDPELLHNLLATPDTTSDRLLREMNESLEILPTPLTASTKGWGGGGWLVGWLVGV</sequence>
<name>A0ACA9UEZ4_BIOOC</name>
<proteinExistence type="predicted"/>
<evidence type="ECO:0000313" key="1">
    <source>
        <dbReference type="EMBL" id="CAG9951846.1"/>
    </source>
</evidence>
<dbReference type="EMBL" id="CADEHS020000430">
    <property type="protein sequence ID" value="CAG9951846.1"/>
    <property type="molecule type" value="Genomic_DNA"/>
</dbReference>
<reference evidence="1" key="2">
    <citation type="submission" date="2021-10" db="EMBL/GenBank/DDBJ databases">
        <authorList>
            <person name="Piombo E."/>
        </authorList>
    </citation>
    <scope>NUCLEOTIDE SEQUENCE</scope>
</reference>
<comment type="caution">
    <text evidence="1">The sequence shown here is derived from an EMBL/GenBank/DDBJ whole genome shotgun (WGS) entry which is preliminary data.</text>
</comment>
<evidence type="ECO:0000313" key="2">
    <source>
        <dbReference type="Proteomes" id="UP000836387"/>
    </source>
</evidence>
<protein>
    <submittedName>
        <fullName evidence="1">Uncharacterized protein</fullName>
    </submittedName>
</protein>
<keyword evidence="2" id="KW-1185">Reference proteome</keyword>
<reference evidence="1" key="1">
    <citation type="submission" date="2020-04" db="EMBL/GenBank/DDBJ databases">
        <authorList>
            <person name="Broberg M."/>
        </authorList>
    </citation>
    <scope>NUCLEOTIDE SEQUENCE</scope>
</reference>
<gene>
    <name evidence="1" type="ORF">CRV2_00020207</name>
</gene>
<dbReference type="Proteomes" id="UP000836387">
    <property type="component" value="Unassembled WGS sequence"/>
</dbReference>
<accession>A0ACA9UEZ4</accession>